<evidence type="ECO:0008006" key="4">
    <source>
        <dbReference type="Google" id="ProtNLM"/>
    </source>
</evidence>
<accession>A0AAU3I942</accession>
<feature type="region of interest" description="Disordered" evidence="1">
    <location>
        <begin position="29"/>
        <end position="60"/>
    </location>
</feature>
<evidence type="ECO:0000313" key="3">
    <source>
        <dbReference type="EMBL" id="WTZ14120.1"/>
    </source>
</evidence>
<feature type="chain" id="PRO_5043626137" description="Sensor domain-containing protein" evidence="2">
    <location>
        <begin position="27"/>
        <end position="246"/>
    </location>
</feature>
<dbReference type="PROSITE" id="PS51257">
    <property type="entry name" value="PROKAR_LIPOPROTEIN"/>
    <property type="match status" value="1"/>
</dbReference>
<gene>
    <name evidence="3" type="ORF">OG699_42885</name>
</gene>
<evidence type="ECO:0000256" key="1">
    <source>
        <dbReference type="SAM" id="MobiDB-lite"/>
    </source>
</evidence>
<organism evidence="3">
    <name type="scientific">Streptomyces sp. NBC_01393</name>
    <dbReference type="NCBI Taxonomy" id="2903851"/>
    <lineage>
        <taxon>Bacteria</taxon>
        <taxon>Bacillati</taxon>
        <taxon>Actinomycetota</taxon>
        <taxon>Actinomycetes</taxon>
        <taxon>Kitasatosporales</taxon>
        <taxon>Streptomycetaceae</taxon>
        <taxon>Streptomyces</taxon>
    </lineage>
</organism>
<proteinExistence type="predicted"/>
<protein>
    <recommendedName>
        <fullName evidence="4">Sensor domain-containing protein</fullName>
    </recommendedName>
</protein>
<feature type="signal peptide" evidence="2">
    <location>
        <begin position="1"/>
        <end position="26"/>
    </location>
</feature>
<sequence>MGTNVKSVPGRVLVGIGVMAALAATAACGGQDTGSESKSDGGSSKKPAATAKPSAEEGLKPLTEAQLTKAVITKADLKGYRVGDTPDDEIPEVSVPANPAKCQALADMFLLGTEPDATARVSRSVTSLTATDATVLRVGLLAQKEANAKKVVADLRTQSGACSSYEHTDYHYTGVKPMKAPALGDEAVSYTMTSDIEGTKIPVTYTVVRSGSTLAVFYAMNILGKKAPEVPASVVEAQVTKIKKTA</sequence>
<keyword evidence="2" id="KW-0732">Signal</keyword>
<reference evidence="3" key="1">
    <citation type="submission" date="2022-10" db="EMBL/GenBank/DDBJ databases">
        <title>The complete genomes of actinobacterial strains from the NBC collection.</title>
        <authorList>
            <person name="Joergensen T.S."/>
            <person name="Alvarez Arevalo M."/>
            <person name="Sterndorff E.B."/>
            <person name="Faurdal D."/>
            <person name="Vuksanovic O."/>
            <person name="Mourched A.-S."/>
            <person name="Charusanti P."/>
            <person name="Shaw S."/>
            <person name="Blin K."/>
            <person name="Weber T."/>
        </authorList>
    </citation>
    <scope>NUCLEOTIDE SEQUENCE</scope>
    <source>
        <strain evidence="3">NBC_01393</strain>
    </source>
</reference>
<feature type="compositionally biased region" description="Low complexity" evidence="1">
    <location>
        <begin position="34"/>
        <end position="53"/>
    </location>
</feature>
<dbReference type="AlphaFoldDB" id="A0AAU3I942"/>
<name>A0AAU3I942_9ACTN</name>
<evidence type="ECO:0000256" key="2">
    <source>
        <dbReference type="SAM" id="SignalP"/>
    </source>
</evidence>
<dbReference type="EMBL" id="CP109546">
    <property type="protein sequence ID" value="WTZ14120.1"/>
    <property type="molecule type" value="Genomic_DNA"/>
</dbReference>